<accession>A0A382VPB4</accession>
<proteinExistence type="predicted"/>
<sequence>MTTKTNKRLQQNQSNNLGKLPIWDLGDLYNSTKDNKITSDLNFIKIASKKFEKKYEGKIRNLNSEKLHKAIIELEKIDEKIDRVLSYAHLLFAENVENEKNKIFFQQMQETITKYSSSLIFFSLELNKIENKKLKKILKNKKLKKFDTWIANARTFKPHQLDKKLEKLLQDKNITSTNAWIRLFDEIIASLNFPFKKQKLSSAEILNLLSDNNPLIRRKAAKSFGTVLGQNVKIFATITNTLAKDKSINDEWRKYPNPIRSRNLSNVVEDEVVEA</sequence>
<dbReference type="InterPro" id="IPR013647">
    <property type="entry name" value="OligopepF_N_dom"/>
</dbReference>
<reference evidence="2" key="1">
    <citation type="submission" date="2018-05" db="EMBL/GenBank/DDBJ databases">
        <authorList>
            <person name="Lanie J.A."/>
            <person name="Ng W.-L."/>
            <person name="Kazmierczak K.M."/>
            <person name="Andrzejewski T.M."/>
            <person name="Davidsen T.M."/>
            <person name="Wayne K.J."/>
            <person name="Tettelin H."/>
            <person name="Glass J.I."/>
            <person name="Rusch D."/>
            <person name="Podicherti R."/>
            <person name="Tsui H.-C.T."/>
            <person name="Winkler M.E."/>
        </authorList>
    </citation>
    <scope>NUCLEOTIDE SEQUENCE</scope>
</reference>
<dbReference type="Gene3D" id="1.20.140.70">
    <property type="entry name" value="Oligopeptidase f, N-terminal domain"/>
    <property type="match status" value="1"/>
</dbReference>
<feature type="domain" description="Oligopeptidase F N-terminal" evidence="1">
    <location>
        <begin position="125"/>
        <end position="193"/>
    </location>
</feature>
<organism evidence="2">
    <name type="scientific">marine metagenome</name>
    <dbReference type="NCBI Taxonomy" id="408172"/>
    <lineage>
        <taxon>unclassified sequences</taxon>
        <taxon>metagenomes</taxon>
        <taxon>ecological metagenomes</taxon>
    </lineage>
</organism>
<evidence type="ECO:0000313" key="2">
    <source>
        <dbReference type="EMBL" id="SVD47728.1"/>
    </source>
</evidence>
<dbReference type="SUPFAM" id="SSF55486">
    <property type="entry name" value="Metalloproteases ('zincins'), catalytic domain"/>
    <property type="match status" value="1"/>
</dbReference>
<dbReference type="EMBL" id="UINC01153162">
    <property type="protein sequence ID" value="SVD47728.1"/>
    <property type="molecule type" value="Genomic_DNA"/>
</dbReference>
<protein>
    <recommendedName>
        <fullName evidence="1">Oligopeptidase F N-terminal domain-containing protein</fullName>
    </recommendedName>
</protein>
<dbReference type="AlphaFoldDB" id="A0A382VPB4"/>
<evidence type="ECO:0000259" key="1">
    <source>
        <dbReference type="Pfam" id="PF08439"/>
    </source>
</evidence>
<feature type="non-terminal residue" evidence="2">
    <location>
        <position position="275"/>
    </location>
</feature>
<name>A0A382VPB4_9ZZZZ</name>
<dbReference type="Pfam" id="PF08439">
    <property type="entry name" value="Peptidase_M3_N"/>
    <property type="match status" value="1"/>
</dbReference>
<gene>
    <name evidence="2" type="ORF">METZ01_LOCUS400582</name>
</gene>